<reference evidence="1 2" key="1">
    <citation type="submission" date="2018-06" db="EMBL/GenBank/DDBJ databases">
        <authorList>
            <consortium name="Pathogen Informatics"/>
            <person name="Doyle S."/>
        </authorList>
    </citation>
    <scope>NUCLEOTIDE SEQUENCE [LARGE SCALE GENOMIC DNA]</scope>
    <source>
        <strain evidence="1 2">NCTC7023</strain>
    </source>
</reference>
<organism evidence="1 2">
    <name type="scientific">Streptococcus equi subsp. zooepidemicus</name>
    <dbReference type="NCBI Taxonomy" id="40041"/>
    <lineage>
        <taxon>Bacteria</taxon>
        <taxon>Bacillati</taxon>
        <taxon>Bacillota</taxon>
        <taxon>Bacilli</taxon>
        <taxon>Lactobacillales</taxon>
        <taxon>Streptococcaceae</taxon>
        <taxon>Streptococcus</taxon>
    </lineage>
</organism>
<name>A0AAX2LGG3_STRSZ</name>
<dbReference type="AlphaFoldDB" id="A0AAX2LGG3"/>
<evidence type="ECO:0000313" key="2">
    <source>
        <dbReference type="Proteomes" id="UP000255476"/>
    </source>
</evidence>
<proteinExistence type="predicted"/>
<accession>A0AAX2LGG3</accession>
<dbReference type="Proteomes" id="UP000255476">
    <property type="component" value="Unassembled WGS sequence"/>
</dbReference>
<comment type="caution">
    <text evidence="1">The sequence shown here is derived from an EMBL/GenBank/DDBJ whole genome shotgun (WGS) entry which is preliminary data.</text>
</comment>
<sequence>MKKSKCKVSRPLVGKIFEELFVQSYDSIRGEYLCKCFCGRMLYVSYSDLTLGRVRSCSHRMY</sequence>
<protein>
    <recommendedName>
        <fullName evidence="3">Transposase</fullName>
    </recommendedName>
</protein>
<dbReference type="EMBL" id="UHHT01000001">
    <property type="protein sequence ID" value="SUO81865.1"/>
    <property type="molecule type" value="Genomic_DNA"/>
</dbReference>
<evidence type="ECO:0008006" key="3">
    <source>
        <dbReference type="Google" id="ProtNLM"/>
    </source>
</evidence>
<gene>
    <name evidence="1" type="ORF">NCTC7023_01219</name>
</gene>
<evidence type="ECO:0000313" key="1">
    <source>
        <dbReference type="EMBL" id="SUO81865.1"/>
    </source>
</evidence>